<sequence>MAYTAASQSERRLLGQSNMWSSLQQKSRPKRMVLLAQCPDNTTAEKCLADMKETTNGCYHLEINRTPGQPTDKPSIVIYSCGKLYCGQGKRYAPGDPNKPHPLCCQFCEDV</sequence>
<name>A0ACC2NDY8_9HYME</name>
<dbReference type="EMBL" id="CM056744">
    <property type="protein sequence ID" value="KAJ8668502.1"/>
    <property type="molecule type" value="Genomic_DNA"/>
</dbReference>
<evidence type="ECO:0000313" key="2">
    <source>
        <dbReference type="Proteomes" id="UP001239111"/>
    </source>
</evidence>
<accession>A0ACC2NDY8</accession>
<proteinExistence type="predicted"/>
<protein>
    <submittedName>
        <fullName evidence="1">Uncharacterized protein</fullName>
    </submittedName>
</protein>
<evidence type="ECO:0000313" key="1">
    <source>
        <dbReference type="EMBL" id="KAJ8668502.1"/>
    </source>
</evidence>
<reference evidence="1" key="1">
    <citation type="submission" date="2023-04" db="EMBL/GenBank/DDBJ databases">
        <title>A chromosome-level genome assembly of the parasitoid wasp Eretmocerus hayati.</title>
        <authorList>
            <person name="Zhong Y."/>
            <person name="Liu S."/>
            <person name="Liu Y."/>
        </authorList>
    </citation>
    <scope>NUCLEOTIDE SEQUENCE</scope>
    <source>
        <strain evidence="1">ZJU_SS_LIU_2023</strain>
    </source>
</reference>
<comment type="caution">
    <text evidence="1">The sequence shown here is derived from an EMBL/GenBank/DDBJ whole genome shotgun (WGS) entry which is preliminary data.</text>
</comment>
<gene>
    <name evidence="1" type="ORF">QAD02_010165</name>
</gene>
<dbReference type="Proteomes" id="UP001239111">
    <property type="component" value="Chromosome 4"/>
</dbReference>
<organism evidence="1 2">
    <name type="scientific">Eretmocerus hayati</name>
    <dbReference type="NCBI Taxonomy" id="131215"/>
    <lineage>
        <taxon>Eukaryota</taxon>
        <taxon>Metazoa</taxon>
        <taxon>Ecdysozoa</taxon>
        <taxon>Arthropoda</taxon>
        <taxon>Hexapoda</taxon>
        <taxon>Insecta</taxon>
        <taxon>Pterygota</taxon>
        <taxon>Neoptera</taxon>
        <taxon>Endopterygota</taxon>
        <taxon>Hymenoptera</taxon>
        <taxon>Apocrita</taxon>
        <taxon>Proctotrupomorpha</taxon>
        <taxon>Chalcidoidea</taxon>
        <taxon>Aphelinidae</taxon>
        <taxon>Aphelininae</taxon>
        <taxon>Eretmocerus</taxon>
    </lineage>
</organism>
<keyword evidence="2" id="KW-1185">Reference proteome</keyword>